<protein>
    <submittedName>
        <fullName evidence="6">CD20-like family protein</fullName>
    </submittedName>
</protein>
<dbReference type="EMBL" id="CACRUI010000003">
    <property type="protein sequence ID" value="VYT70796.1"/>
    <property type="molecule type" value="Genomic_DNA"/>
</dbReference>
<evidence type="ECO:0000313" key="6">
    <source>
        <dbReference type="EMBL" id="VYT70796.1"/>
    </source>
</evidence>
<proteinExistence type="predicted"/>
<evidence type="ECO:0000256" key="5">
    <source>
        <dbReference type="SAM" id="Phobius"/>
    </source>
</evidence>
<keyword evidence="2 5" id="KW-0812">Transmembrane</keyword>
<evidence type="ECO:0000256" key="4">
    <source>
        <dbReference type="ARBA" id="ARBA00023136"/>
    </source>
</evidence>
<gene>
    <name evidence="6" type="ORF">SLLFYP71_00488</name>
</gene>
<dbReference type="AlphaFoldDB" id="A0A6N2YY37"/>
<keyword evidence="3 5" id="KW-1133">Transmembrane helix</keyword>
<evidence type="ECO:0000256" key="2">
    <source>
        <dbReference type="ARBA" id="ARBA00022692"/>
    </source>
</evidence>
<dbReference type="Pfam" id="PF04103">
    <property type="entry name" value="CD20"/>
    <property type="match status" value="1"/>
</dbReference>
<keyword evidence="4 5" id="KW-0472">Membrane</keyword>
<evidence type="ECO:0000256" key="1">
    <source>
        <dbReference type="ARBA" id="ARBA00004141"/>
    </source>
</evidence>
<evidence type="ECO:0000256" key="3">
    <source>
        <dbReference type="ARBA" id="ARBA00022989"/>
    </source>
</evidence>
<dbReference type="InterPro" id="IPR007237">
    <property type="entry name" value="CD20-like"/>
</dbReference>
<feature type="transmembrane region" description="Helical" evidence="5">
    <location>
        <begin position="56"/>
        <end position="79"/>
    </location>
</feature>
<reference evidence="6" key="1">
    <citation type="submission" date="2019-11" db="EMBL/GenBank/DDBJ databases">
        <authorList>
            <person name="Feng L."/>
        </authorList>
    </citation>
    <scope>NUCLEOTIDE SEQUENCE</scope>
    <source>
        <strain evidence="6">SLutetiensisLFYP71</strain>
    </source>
</reference>
<sequence>MEDEKKVLGILAIVFGGIALVGSWVPILNNVSFFIAIVALILGVIALIVNRKNKKVLAIVGTCLSLASIVIVLVTQSMYGSALDKASKAVDEASSSIDADYSKSSSEEASKEAEADSNFKWTDAYFDSIVDGTTTYDEIVATVGEPNTTETDTDYDIDTDSEVPSMDCDWDLDDGSYYASVSIHFIQKNGTYVVDYKTGTGLK</sequence>
<organism evidence="6">
    <name type="scientific">Streptococcus lutetiensis</name>
    <dbReference type="NCBI Taxonomy" id="150055"/>
    <lineage>
        <taxon>Bacteria</taxon>
        <taxon>Bacillati</taxon>
        <taxon>Bacillota</taxon>
        <taxon>Bacilli</taxon>
        <taxon>Lactobacillales</taxon>
        <taxon>Streptococcaceae</taxon>
        <taxon>Streptococcus</taxon>
    </lineage>
</organism>
<accession>A0A6N2YY37</accession>
<dbReference type="GO" id="GO:0016020">
    <property type="term" value="C:membrane"/>
    <property type="evidence" value="ECO:0007669"/>
    <property type="project" value="UniProtKB-SubCell"/>
</dbReference>
<comment type="subcellular location">
    <subcellularLocation>
        <location evidence="1">Membrane</location>
        <topology evidence="1">Multi-pass membrane protein</topology>
    </subcellularLocation>
</comment>
<feature type="transmembrane region" description="Helical" evidence="5">
    <location>
        <begin position="7"/>
        <end position="25"/>
    </location>
</feature>
<name>A0A6N2YY37_9STRE</name>
<feature type="transmembrane region" description="Helical" evidence="5">
    <location>
        <begin position="31"/>
        <end position="49"/>
    </location>
</feature>